<feature type="compositionally biased region" description="Polar residues" evidence="2">
    <location>
        <begin position="1254"/>
        <end position="1270"/>
    </location>
</feature>
<protein>
    <submittedName>
        <fullName evidence="6">Uncharacterized protein</fullName>
    </submittedName>
</protein>
<feature type="domain" description="Rapamycin-insensitive companion of mTOR" evidence="5">
    <location>
        <begin position="1014"/>
        <end position="1086"/>
    </location>
</feature>
<dbReference type="InterPro" id="IPR011989">
    <property type="entry name" value="ARM-like"/>
</dbReference>
<evidence type="ECO:0000259" key="4">
    <source>
        <dbReference type="SMART" id="SM01308"/>
    </source>
</evidence>
<dbReference type="InterPro" id="IPR029452">
    <property type="entry name" value="RICTOR_V"/>
</dbReference>
<dbReference type="SMART" id="SM01303">
    <property type="entry name" value="RasGEF_N_2"/>
    <property type="match status" value="1"/>
</dbReference>
<evidence type="ECO:0000313" key="7">
    <source>
        <dbReference type="Proteomes" id="UP001150925"/>
    </source>
</evidence>
<dbReference type="InterPro" id="IPR029451">
    <property type="entry name" value="RICTOR_M"/>
</dbReference>
<evidence type="ECO:0000259" key="5">
    <source>
        <dbReference type="SMART" id="SM01310"/>
    </source>
</evidence>
<dbReference type="SUPFAM" id="SSF48371">
    <property type="entry name" value="ARM repeat"/>
    <property type="match status" value="1"/>
</dbReference>
<organism evidence="6 7">
    <name type="scientific">Dispira parvispora</name>
    <dbReference type="NCBI Taxonomy" id="1520584"/>
    <lineage>
        <taxon>Eukaryota</taxon>
        <taxon>Fungi</taxon>
        <taxon>Fungi incertae sedis</taxon>
        <taxon>Zoopagomycota</taxon>
        <taxon>Kickxellomycotina</taxon>
        <taxon>Dimargaritomycetes</taxon>
        <taxon>Dimargaritales</taxon>
        <taxon>Dimargaritaceae</taxon>
        <taxon>Dispira</taxon>
    </lineage>
</organism>
<sequence length="1416" mass="159394">MQPTSQVHWTNEEGSKDPNLVPPTLTRQHTTEKLLKKIEIENNIKRAAQVMLQVYATNRHHDPSSKIQVEKELKDSIRNIANFQWQVDYIEGLANMERQQSHQGLQNPHPTVLSPILSEPDTPVEEFDIQDFVLHFDLQFSDITDQRLLMSLETLLKCLLKKRQQSLLQRPDTIRRVVKCLAHPSWRIRAQSYRIMRHLPIPWDTLSDTDYFEFSIIRSLAHDDSVQGEREQALKFLRHLITHSALFRREGLVRMLIAVAERTEDKLRNVCLVTLCELLVTYPELTIGAGALRVLTTAANEGPWDISRSITATLLYTVDQPHSRRFVTWGVDYEPLMGGIHEAYSRTAVHEDRARLSIALLSIVFNSWSGLHYVLANEGRTLRAISDALANTPQAIQLVVLRMFYRLFGISQGHPSPTETKERQDYAGEFEWLNHDTAGKRHLLPSKLNLSAIHRTLLLVLFIDAGLLKNLVSLTLDKDMELSKLAIYLIYNLLETFAVPLPYPYIRKIQELPSLFPTAFNFSNGTKRHLAADVLLALEKYLTKPLATPSLAVNPTPIPSRFRQKLFKGIRDRLVNQYDGVECQTLVAQSGVLTETSYSAWSWDVIDELFSGPFSNAQRLEDSIKHTTFFDTLLAFYCPHKGPFRQIAASKANWRYIRTGCMTLECLVSSAPGHQFLLDHGFLPAIREHLNSLISAAADPAVADNVFDEDTLRSTLSFGYFKFLSTLSRHPKGVQVMEHFTFYSLFYALAHLRNQDGVIKRLVTNLHYQDHGHPRILLSQILTTANTGVRLFATRYLGLVLAKSVPDFSQWGVPLLLAQVYDPSTEVQKLAMDTLLEVCRDAQNLETLIAARPNFDHFREAWNQLKLLLVGVPSGFQYLQSLGRSSGASEADSVGLVEQLAAHWFHYENIQYAAQLEVAMAEYYTGDDLFLAGNEFDYDHAVTRRLADPFLSHPATQGEAVENHGFFAPMHFFGQLALTLAGRQILVDHHYLDLMVEQVTTITHTDNGPHPQELLHIKAALWAMGHIGSVDEGARLLEDRGGITGILHLFQMTQLCSLRGLCIYVLGAIASSALGKTLLTEAGWLPTYTNDDQRPAFFVPGDLGKALSVDHWRDPDAKNILSEPPPTTTEELLESDVMQSIGALCNNVLQNSASKSLMLAKTRNGELFRSMKFCHQVMQFIGSNHFRLYARRFIMDLFQIDLTAHIPTFRMSPFSLADTGMTLQLRKSKALPPVLRTTPTEQPRRPSLLDKVQDQTAVDSSRPRSSSVTHTIVLCRNPTSKEPPLSSTDVARQSREAGESSRLTVPEPTSGSRPRVDSVPTNLPSSLRYQRSPNGALPRYRAPSRPFVDGPYPPGVSSRGSLVPSSRVSSDGPRPSLDEPRTNDADGPWSASRYSQSLVDIRLPYTKPLPKMPPPP</sequence>
<dbReference type="InterPro" id="IPR016024">
    <property type="entry name" value="ARM-type_fold"/>
</dbReference>
<dbReference type="GO" id="GO:0031932">
    <property type="term" value="C:TORC2 complex"/>
    <property type="evidence" value="ECO:0007669"/>
    <property type="project" value="InterPro"/>
</dbReference>
<feature type="region of interest" description="Disordered" evidence="2">
    <location>
        <begin position="1"/>
        <end position="24"/>
    </location>
</feature>
<dbReference type="SMART" id="SM01308">
    <property type="entry name" value="RICTOR_N"/>
    <property type="match status" value="1"/>
</dbReference>
<dbReference type="PANTHER" id="PTHR13298">
    <property type="entry name" value="CYTOSOLIC REGULATOR PIANISSIMO"/>
    <property type="match status" value="1"/>
</dbReference>
<feature type="region of interest" description="Disordered" evidence="2">
    <location>
        <begin position="1228"/>
        <end position="1395"/>
    </location>
</feature>
<feature type="compositionally biased region" description="Basic and acidic residues" evidence="2">
    <location>
        <begin position="1242"/>
        <end position="1253"/>
    </location>
</feature>
<name>A0A9W8E544_9FUNG</name>
<proteinExistence type="inferred from homology"/>
<reference evidence="6" key="1">
    <citation type="submission" date="2022-07" db="EMBL/GenBank/DDBJ databases">
        <title>Phylogenomic reconstructions and comparative analyses of Kickxellomycotina fungi.</title>
        <authorList>
            <person name="Reynolds N.K."/>
            <person name="Stajich J.E."/>
            <person name="Barry K."/>
            <person name="Grigoriev I.V."/>
            <person name="Crous P."/>
            <person name="Smith M.E."/>
        </authorList>
    </citation>
    <scope>NUCLEOTIDE SEQUENCE</scope>
    <source>
        <strain evidence="6">RSA 1196</strain>
    </source>
</reference>
<keyword evidence="7" id="KW-1185">Reference proteome</keyword>
<accession>A0A9W8E544</accession>
<dbReference type="InterPro" id="IPR029453">
    <property type="entry name" value="Rictor_IV"/>
</dbReference>
<feature type="domain" description="Rapamycin-insensitive companion of mTOR N-terminal" evidence="4">
    <location>
        <begin position="149"/>
        <end position="502"/>
    </location>
</feature>
<dbReference type="PANTHER" id="PTHR13298:SF11">
    <property type="entry name" value="RAPAMYCIN-INSENSITIVE COMPANION OF MTOR"/>
    <property type="match status" value="1"/>
</dbReference>
<dbReference type="SMART" id="SM01307">
    <property type="entry name" value="RICTOR_M"/>
    <property type="match status" value="1"/>
</dbReference>
<dbReference type="Proteomes" id="UP001150925">
    <property type="component" value="Unassembled WGS sequence"/>
</dbReference>
<dbReference type="Pfam" id="PF14666">
    <property type="entry name" value="RICTOR_M"/>
    <property type="match status" value="1"/>
</dbReference>
<evidence type="ECO:0000256" key="2">
    <source>
        <dbReference type="SAM" id="MobiDB-lite"/>
    </source>
</evidence>
<dbReference type="Gene3D" id="1.25.10.10">
    <property type="entry name" value="Leucine-rich Repeat Variant"/>
    <property type="match status" value="2"/>
</dbReference>
<dbReference type="Pfam" id="PF14664">
    <property type="entry name" value="RICTOR_N"/>
    <property type="match status" value="1"/>
</dbReference>
<dbReference type="EMBL" id="JANBPY010000192">
    <property type="protein sequence ID" value="KAJ1968376.1"/>
    <property type="molecule type" value="Genomic_DNA"/>
</dbReference>
<feature type="compositionally biased region" description="Polar residues" evidence="2">
    <location>
        <begin position="1319"/>
        <end position="1333"/>
    </location>
</feature>
<feature type="compositionally biased region" description="Polar residues" evidence="2">
    <location>
        <begin position="1301"/>
        <end position="1312"/>
    </location>
</feature>
<dbReference type="InterPro" id="IPR028268">
    <property type="entry name" value="Pianissimo_fam"/>
</dbReference>
<gene>
    <name evidence="6" type="ORF">IWQ62_001289</name>
</gene>
<dbReference type="SMART" id="SM01310">
    <property type="entry name" value="RICTOR_V"/>
    <property type="match status" value="1"/>
</dbReference>
<dbReference type="GO" id="GO:0038203">
    <property type="term" value="P:TORC2 signaling"/>
    <property type="evidence" value="ECO:0007669"/>
    <property type="project" value="TreeGrafter"/>
</dbReference>
<feature type="compositionally biased region" description="Polar residues" evidence="2">
    <location>
        <begin position="1358"/>
        <end position="1369"/>
    </location>
</feature>
<comment type="caution">
    <text evidence="6">The sequence shown here is derived from an EMBL/GenBank/DDBJ whole genome shotgun (WGS) entry which is preliminary data.</text>
</comment>
<dbReference type="Pfam" id="PF14663">
    <property type="entry name" value="RasGEF_N_2"/>
    <property type="match status" value="1"/>
</dbReference>
<evidence type="ECO:0000256" key="1">
    <source>
        <dbReference type="ARBA" id="ARBA00008878"/>
    </source>
</evidence>
<dbReference type="Pfam" id="PF14668">
    <property type="entry name" value="RICTOR_V"/>
    <property type="match status" value="1"/>
</dbReference>
<comment type="similarity">
    <text evidence="1">Belongs to the RICTOR family.</text>
</comment>
<feature type="domain" description="Rapamycin-insensitive companion of mTOR middle" evidence="3">
    <location>
        <begin position="578"/>
        <end position="803"/>
    </location>
</feature>
<dbReference type="OrthoDB" id="271111at2759"/>
<dbReference type="InterPro" id="IPR028267">
    <property type="entry name" value="Pianissimo_N"/>
</dbReference>
<evidence type="ECO:0000259" key="3">
    <source>
        <dbReference type="SMART" id="SM01307"/>
    </source>
</evidence>
<feature type="compositionally biased region" description="Polar residues" evidence="2">
    <location>
        <begin position="1277"/>
        <end position="1291"/>
    </location>
</feature>
<evidence type="ECO:0000313" key="6">
    <source>
        <dbReference type="EMBL" id="KAJ1968376.1"/>
    </source>
</evidence>